<evidence type="ECO:0000313" key="3">
    <source>
        <dbReference type="Proteomes" id="UP001145021"/>
    </source>
</evidence>
<comment type="caution">
    <text evidence="2">The sequence shown here is derived from an EMBL/GenBank/DDBJ whole genome shotgun (WGS) entry which is preliminary data.</text>
</comment>
<dbReference type="InterPro" id="IPR043003">
    <property type="entry name" value="FANCL_d3_sf"/>
</dbReference>
<protein>
    <recommendedName>
        <fullName evidence="1">FANCL UBC-like domain-containing protein</fullName>
    </recommendedName>
</protein>
<feature type="domain" description="FANCL UBC-like" evidence="1">
    <location>
        <begin position="11"/>
        <end position="103"/>
    </location>
</feature>
<dbReference type="EMBL" id="JANBOH010000322">
    <property type="protein sequence ID" value="KAJ1642904.1"/>
    <property type="molecule type" value="Genomic_DNA"/>
</dbReference>
<dbReference type="CDD" id="cd23832">
    <property type="entry name" value="DRWD-C_FANCL"/>
    <property type="match status" value="1"/>
</dbReference>
<sequence length="139" mass="15766">MQICVRLSDSWNLLDQVDKTLCVLHPQHPKRTDLSRRIAVSDLATALFEVSPERYYPKIVVYGPKSITTSLNAKAKNIKNLWSSSRSARDNLQEALGIRLPEPQSFDQNDIRLECGICLSYDLDGDNPDQICTNDIYVI</sequence>
<evidence type="ECO:0000313" key="2">
    <source>
        <dbReference type="EMBL" id="KAJ1642904.1"/>
    </source>
</evidence>
<proteinExistence type="predicted"/>
<dbReference type="GO" id="GO:0036297">
    <property type="term" value="P:interstrand cross-link repair"/>
    <property type="evidence" value="ECO:0007669"/>
    <property type="project" value="InterPro"/>
</dbReference>
<dbReference type="InterPro" id="IPR044037">
    <property type="entry name" value="FANCL_d3"/>
</dbReference>
<accession>A0A9W7XHG5</accession>
<keyword evidence="3" id="KW-1185">Reference proteome</keyword>
<dbReference type="InterPro" id="IPR013083">
    <property type="entry name" value="Znf_RING/FYVE/PHD"/>
</dbReference>
<dbReference type="Gene3D" id="3.30.40.10">
    <property type="entry name" value="Zinc/RING finger domain, C3HC4 (zinc finger)"/>
    <property type="match status" value="1"/>
</dbReference>
<dbReference type="Gene3D" id="3.10.110.20">
    <property type="entry name" value="RWD domain-like"/>
    <property type="match status" value="1"/>
</dbReference>
<dbReference type="PANTHER" id="PTHR13206">
    <property type="entry name" value="UBIQUITIN LIGASE PROTEIN PHF9 FANCONI ANEMIA GROUP L PROTEIN"/>
    <property type="match status" value="1"/>
</dbReference>
<dbReference type="PANTHER" id="PTHR13206:SF0">
    <property type="entry name" value="E3 UBIQUITIN-PROTEIN LIGASE FANCL"/>
    <property type="match status" value="1"/>
</dbReference>
<dbReference type="GO" id="GO:0061630">
    <property type="term" value="F:ubiquitin protein ligase activity"/>
    <property type="evidence" value="ECO:0007669"/>
    <property type="project" value="TreeGrafter"/>
</dbReference>
<gene>
    <name evidence="2" type="ORF">LPJ64_005281</name>
</gene>
<dbReference type="GO" id="GO:0043240">
    <property type="term" value="C:Fanconi anaemia nuclear complex"/>
    <property type="evidence" value="ECO:0007669"/>
    <property type="project" value="InterPro"/>
</dbReference>
<dbReference type="GO" id="GO:0006513">
    <property type="term" value="P:protein monoubiquitination"/>
    <property type="evidence" value="ECO:0007669"/>
    <property type="project" value="TreeGrafter"/>
</dbReference>
<reference evidence="2" key="1">
    <citation type="submission" date="2022-07" db="EMBL/GenBank/DDBJ databases">
        <title>Phylogenomic reconstructions and comparative analyses of Kickxellomycotina fungi.</title>
        <authorList>
            <person name="Reynolds N.K."/>
            <person name="Stajich J.E."/>
            <person name="Barry K."/>
            <person name="Grigoriev I.V."/>
            <person name="Crous P."/>
            <person name="Smith M.E."/>
        </authorList>
    </citation>
    <scope>NUCLEOTIDE SEQUENCE</scope>
    <source>
        <strain evidence="2">NBRC 105413</strain>
    </source>
</reference>
<dbReference type="Pfam" id="PF18891">
    <property type="entry name" value="FANCL_d3"/>
    <property type="match status" value="1"/>
</dbReference>
<dbReference type="InterPro" id="IPR026848">
    <property type="entry name" value="Fancl"/>
</dbReference>
<dbReference type="AlphaFoldDB" id="A0A9W7XHG5"/>
<name>A0A9W7XHG5_9FUNG</name>
<organism evidence="2 3">
    <name type="scientific">Coemansia asiatica</name>
    <dbReference type="NCBI Taxonomy" id="1052880"/>
    <lineage>
        <taxon>Eukaryota</taxon>
        <taxon>Fungi</taxon>
        <taxon>Fungi incertae sedis</taxon>
        <taxon>Zoopagomycota</taxon>
        <taxon>Kickxellomycotina</taxon>
        <taxon>Kickxellomycetes</taxon>
        <taxon>Kickxellales</taxon>
        <taxon>Kickxellaceae</taxon>
        <taxon>Coemansia</taxon>
    </lineage>
</organism>
<dbReference type="Proteomes" id="UP001145021">
    <property type="component" value="Unassembled WGS sequence"/>
</dbReference>
<evidence type="ECO:0000259" key="1">
    <source>
        <dbReference type="Pfam" id="PF18891"/>
    </source>
</evidence>